<reference evidence="1 2" key="1">
    <citation type="journal article" date="2021" name="Nat. Commun.">
        <title>Genetic determinants of endophytism in the Arabidopsis root mycobiome.</title>
        <authorList>
            <person name="Mesny F."/>
            <person name="Miyauchi S."/>
            <person name="Thiergart T."/>
            <person name="Pickel B."/>
            <person name="Atanasova L."/>
            <person name="Karlsson M."/>
            <person name="Huettel B."/>
            <person name="Barry K.W."/>
            <person name="Haridas S."/>
            <person name="Chen C."/>
            <person name="Bauer D."/>
            <person name="Andreopoulos W."/>
            <person name="Pangilinan J."/>
            <person name="LaButti K."/>
            <person name="Riley R."/>
            <person name="Lipzen A."/>
            <person name="Clum A."/>
            <person name="Drula E."/>
            <person name="Henrissat B."/>
            <person name="Kohler A."/>
            <person name="Grigoriev I.V."/>
            <person name="Martin F.M."/>
            <person name="Hacquard S."/>
        </authorList>
    </citation>
    <scope>NUCLEOTIDE SEQUENCE [LARGE SCALE GENOMIC DNA]</scope>
    <source>
        <strain evidence="1 2">MPI-SDFR-AT-0079</strain>
    </source>
</reference>
<keyword evidence="2" id="KW-1185">Reference proteome</keyword>
<proteinExistence type="predicted"/>
<accession>A0ACB7PHX4</accession>
<gene>
    <name evidence="1" type="ORF">F5144DRAFT_563559</name>
</gene>
<name>A0ACB7PHX4_9PEZI</name>
<protein>
    <submittedName>
        <fullName evidence="1">Uncharacterized protein</fullName>
    </submittedName>
</protein>
<evidence type="ECO:0000313" key="2">
    <source>
        <dbReference type="Proteomes" id="UP000724584"/>
    </source>
</evidence>
<evidence type="ECO:0000313" key="1">
    <source>
        <dbReference type="EMBL" id="KAH6641431.1"/>
    </source>
</evidence>
<dbReference type="EMBL" id="JAGIZQ010000002">
    <property type="protein sequence ID" value="KAH6641431.1"/>
    <property type="molecule type" value="Genomic_DNA"/>
</dbReference>
<comment type="caution">
    <text evidence="1">The sequence shown here is derived from an EMBL/GenBank/DDBJ whole genome shotgun (WGS) entry which is preliminary data.</text>
</comment>
<organism evidence="1 2">
    <name type="scientific">Chaetomium tenue</name>
    <dbReference type="NCBI Taxonomy" id="1854479"/>
    <lineage>
        <taxon>Eukaryota</taxon>
        <taxon>Fungi</taxon>
        <taxon>Dikarya</taxon>
        <taxon>Ascomycota</taxon>
        <taxon>Pezizomycotina</taxon>
        <taxon>Sordariomycetes</taxon>
        <taxon>Sordariomycetidae</taxon>
        <taxon>Sordariales</taxon>
        <taxon>Chaetomiaceae</taxon>
        <taxon>Chaetomium</taxon>
    </lineage>
</organism>
<dbReference type="Proteomes" id="UP000724584">
    <property type="component" value="Unassembled WGS sequence"/>
</dbReference>
<sequence length="84" mass="8274">MPAVVGAVGAVVVVVVPVVVVVLGEDLGAAGFVERSSSVSDGLTREGCCGLCGGGGGRGGWCLVLDGRVWASRMELLSRAGASE</sequence>